<dbReference type="Proteomes" id="UP000317039">
    <property type="component" value="Chromosome"/>
</dbReference>
<dbReference type="RefSeq" id="WP_143979324.1">
    <property type="nucleotide sequence ID" value="NZ_CP041695.1"/>
</dbReference>
<dbReference type="GeneID" id="80331068"/>
<evidence type="ECO:0000313" key="1">
    <source>
        <dbReference type="EMBL" id="QDP77610.1"/>
    </source>
</evidence>
<dbReference type="EMBL" id="CP041695">
    <property type="protein sequence ID" value="QDP77610.1"/>
    <property type="molecule type" value="Genomic_DNA"/>
</dbReference>
<evidence type="ECO:0000313" key="2">
    <source>
        <dbReference type="Proteomes" id="UP000317039"/>
    </source>
</evidence>
<dbReference type="AlphaFoldDB" id="A0A516NFC4"/>
<gene>
    <name evidence="1" type="ORF">FOH10_01455</name>
</gene>
<accession>A0A516NFC4</accession>
<proteinExistence type="predicted"/>
<dbReference type="KEGG" id="nod:FOH10_01455"/>
<reference evidence="1 2" key="1">
    <citation type="submission" date="2019-07" db="EMBL/GenBank/DDBJ databases">
        <title>Complete Genome Sequence and Methylome Analysis of Nocardia otitidis-caviarum NEB252.</title>
        <authorList>
            <person name="Fomenkov A."/>
            <person name="Anton B.P."/>
            <person name="Vincze T."/>
            <person name="Roberts R.J."/>
        </authorList>
    </citation>
    <scope>NUCLEOTIDE SEQUENCE [LARGE SCALE GENOMIC DNA]</scope>
    <source>
        <strain evidence="1 2">NEB252</strain>
    </source>
</reference>
<organism evidence="1 2">
    <name type="scientific">Nocardia otitidiscaviarum</name>
    <dbReference type="NCBI Taxonomy" id="1823"/>
    <lineage>
        <taxon>Bacteria</taxon>
        <taxon>Bacillati</taxon>
        <taxon>Actinomycetota</taxon>
        <taxon>Actinomycetes</taxon>
        <taxon>Mycobacteriales</taxon>
        <taxon>Nocardiaceae</taxon>
        <taxon>Nocardia</taxon>
    </lineage>
</organism>
<sequence>MAKPGFQTAEILITVKTYPSPSATYEETVCVAGARLDDGPPTWIRLYPVRFRGIGDEYQFAKYARVTVDVRAHGGKDIRVESHRPDQYSLRVSEQVSASRGWSLRRRLLGDLVGSVTTCGLRADTGSASHGAPRSLGLIQPIVDKVIVEPGKPWDGDQLAKIKRASEDTLLGPGLPPLEPMPYEVRYKYRCRSESCPGHNQKVLDWELGEAGRKWRRRHGDAAAKRMIKQKWADQMCDPSVDLHFFIGNQARRHQTFSILGTWYPPKLAELDLTLF</sequence>
<protein>
    <submittedName>
        <fullName evidence="1">Uncharacterized protein</fullName>
    </submittedName>
</protein>
<name>A0A516NFC4_9NOCA</name>